<dbReference type="Proteomes" id="UP000024404">
    <property type="component" value="Unassembled WGS sequence"/>
</dbReference>
<evidence type="ECO:0008006" key="4">
    <source>
        <dbReference type="Google" id="ProtNLM"/>
    </source>
</evidence>
<dbReference type="EMBL" id="CMVM020000076">
    <property type="status" value="NOT_ANNOTATED_CDS"/>
    <property type="molecule type" value="Genomic_DNA"/>
</dbReference>
<evidence type="ECO:0000313" key="3">
    <source>
        <dbReference type="Proteomes" id="UP000024404"/>
    </source>
</evidence>
<feature type="transmembrane region" description="Helical" evidence="1">
    <location>
        <begin position="50"/>
        <end position="76"/>
    </location>
</feature>
<keyword evidence="1" id="KW-0472">Membrane</keyword>
<feature type="transmembrane region" description="Helical" evidence="1">
    <location>
        <begin position="82"/>
        <end position="103"/>
    </location>
</feature>
<evidence type="ECO:0000256" key="1">
    <source>
        <dbReference type="SAM" id="Phobius"/>
    </source>
</evidence>
<keyword evidence="3" id="KW-1185">Reference proteome</keyword>
<evidence type="ECO:0000313" key="2">
    <source>
        <dbReference type="EnsemblMetazoa" id="OVOC3047.1"/>
    </source>
</evidence>
<name>A0A8R1TR20_ONCVO</name>
<feature type="transmembrane region" description="Helical" evidence="1">
    <location>
        <begin position="20"/>
        <end position="38"/>
    </location>
</feature>
<dbReference type="OMA" id="LNIRAWG"/>
<keyword evidence="1" id="KW-1133">Transmembrane helix</keyword>
<organism evidence="2 3">
    <name type="scientific">Onchocerca volvulus</name>
    <dbReference type="NCBI Taxonomy" id="6282"/>
    <lineage>
        <taxon>Eukaryota</taxon>
        <taxon>Metazoa</taxon>
        <taxon>Ecdysozoa</taxon>
        <taxon>Nematoda</taxon>
        <taxon>Chromadorea</taxon>
        <taxon>Rhabditida</taxon>
        <taxon>Spirurina</taxon>
        <taxon>Spiruromorpha</taxon>
        <taxon>Filarioidea</taxon>
        <taxon>Onchocercidae</taxon>
        <taxon>Onchocerca</taxon>
    </lineage>
</organism>
<proteinExistence type="predicted"/>
<dbReference type="EnsemblMetazoa" id="OVOC3047.1">
    <property type="protein sequence ID" value="OVOC3047.1"/>
    <property type="gene ID" value="WBGene00239856"/>
</dbReference>
<keyword evidence="1" id="KW-0812">Transmembrane</keyword>
<reference evidence="2" key="2">
    <citation type="submission" date="2022-06" db="UniProtKB">
        <authorList>
            <consortium name="EnsemblMetazoa"/>
        </authorList>
    </citation>
    <scope>IDENTIFICATION</scope>
</reference>
<feature type="transmembrane region" description="Helical" evidence="1">
    <location>
        <begin position="110"/>
        <end position="127"/>
    </location>
</feature>
<sequence length="156" mass="17707">MGDISLNTRYLSSNLGIVKIMQICIGFVVCCLLCTSWYDGRSCFGEGRIGFCSGLNFVALIINIVFFIVNLLNISAWKMERIFSAICTVLFLIASILLIWFIIERNASQASLIITAVSNFFLFFSVIREIRLMNPNFESKTFKCINTLLFIDFPPK</sequence>
<protein>
    <recommendedName>
        <fullName evidence="4">MARVEL domain-containing protein</fullName>
    </recommendedName>
</protein>
<reference evidence="3" key="1">
    <citation type="submission" date="2013-10" db="EMBL/GenBank/DDBJ databases">
        <title>Genome sequencing of Onchocerca volvulus.</title>
        <authorList>
            <person name="Cotton J."/>
            <person name="Tsai J."/>
            <person name="Stanley E."/>
            <person name="Tracey A."/>
            <person name="Holroyd N."/>
            <person name="Lustigman S."/>
            <person name="Berriman M."/>
        </authorList>
    </citation>
    <scope>NUCLEOTIDE SEQUENCE</scope>
</reference>
<dbReference type="AlphaFoldDB" id="A0A8R1TR20"/>
<accession>A0A8R1TR20</accession>